<feature type="domain" description="PKD" evidence="1">
    <location>
        <begin position="388"/>
        <end position="449"/>
    </location>
</feature>
<gene>
    <name evidence="2" type="ORF">DIS18_00840</name>
</gene>
<dbReference type="PROSITE" id="PS50093">
    <property type="entry name" value="PKD"/>
    <property type="match status" value="1"/>
</dbReference>
<reference evidence="3" key="3">
    <citation type="submission" date="2018-05" db="EMBL/GenBank/DDBJ databases">
        <authorList>
            <person name="Lu D."/>
        </authorList>
    </citation>
    <scope>NUCLEOTIDE SEQUENCE [LARGE SCALE GENOMIC DNA]</scope>
    <source>
        <strain evidence="3">ZY111</strain>
    </source>
</reference>
<sequence>MKKILKKYLTLIIFISTINGFSQNEAANWYFGNKSAINFLNDTPIVLSNSSMNTVEACSSISDSTGNLLFYSNGVNVWDKNHSIMPNGGGLLGFESTSQTVIVPKPKNEKFYYIFTIDDLSRDNGLNYSEINIDLNGGNGDVTDLKNVQISTKDMAEQISVVKHADGTSYWVVVREVNTNNFLAYEINEDGVSESSIISSLGAVLSNNWGYMKISPDGKKMALIGYTGSNENATGVVFLYDFNINNGTLTNFVKLYEFSNESPYGIEFSPDGSKLYASATRTLTDSRVYQFNLDVSDDEISESIEIVYQGTDGVFALQLAIDEKIYLANFNRNYLDVINRPNFIGSDCDYESRGINLLDGDSKYGLPTLVQSYLKPIIDVENFCLGSETVFNFSSNSNIASVNWDFGDGNTDSRINTTHTYNQEGKYEVNAIITSSNGEVKEITKEIEIFSLPNASITNDVVICSSESYNIGNKSAIILNGQLPENFKISYFENIENLENHIKELPLIETFYVENKTIYAKVYNALNRNCYVISEFEIITDFKPLIQANDYFVCYENFNESNFLNLEDLDIKVDGSQSNSSVMINYYNSLEDAENKENSIQANIEVSEISKTIYARVENADNPLCFEVAPINIQATFKPKPINISDFILCDDGLNDGKTFFDLKSKDNEIINNQSGNYNVTYHLSLEEANKGINNLPYSYENIDNPERIYSRIENINDNDCYSTNSFLIRVLNTPFFNIEETQYICEGETLNLDVPNNFDSYLWSTGEITNSITIDKPGKYFVTATLNYNLSLINTCDYTKEINVLDSGTASIEDIVIKDWSENNSLLVKVNGNGNYEFSLNNISFQETAFFENLEAGDYTLYIRDRNGCGTHQEQVLILSYPKYFTPNQDGYNDSWHINSELLGLGLKISIFNRYGKLVKELNSLSQGWDGTFNGNPMPESDYWFKVFVRERQKTYYGHFSLKR</sequence>
<dbReference type="OrthoDB" id="9765926at2"/>
<dbReference type="SUPFAM" id="SSF49299">
    <property type="entry name" value="PKD domain"/>
    <property type="match status" value="1"/>
</dbReference>
<keyword evidence="3" id="KW-1185">Reference proteome</keyword>
<reference evidence="2 3" key="2">
    <citation type="submission" date="2018-05" db="EMBL/GenBank/DDBJ databases">
        <title>Algibacter marinivivus sp. nov., isolated from sample around a algae.</title>
        <authorList>
            <person name="Zhong X."/>
        </authorList>
    </citation>
    <scope>NUCLEOTIDE SEQUENCE [LARGE SCALE GENOMIC DNA]</scope>
    <source>
        <strain evidence="2 3">ZY111</strain>
    </source>
</reference>
<dbReference type="InterPro" id="IPR022409">
    <property type="entry name" value="PKD/Chitinase_dom"/>
</dbReference>
<dbReference type="InterPro" id="IPR026341">
    <property type="entry name" value="T9SS_type_B"/>
</dbReference>
<dbReference type="InterPro" id="IPR015943">
    <property type="entry name" value="WD40/YVTN_repeat-like_dom_sf"/>
</dbReference>
<dbReference type="Pfam" id="PF13585">
    <property type="entry name" value="CHU_C"/>
    <property type="match status" value="1"/>
</dbReference>
<dbReference type="InterPro" id="IPR013783">
    <property type="entry name" value="Ig-like_fold"/>
</dbReference>
<dbReference type="Gene3D" id="2.130.10.10">
    <property type="entry name" value="YVTN repeat-like/Quinoprotein amine dehydrogenase"/>
    <property type="match status" value="1"/>
</dbReference>
<evidence type="ECO:0000313" key="2">
    <source>
        <dbReference type="EMBL" id="PWH83132.1"/>
    </source>
</evidence>
<organism evidence="2 3">
    <name type="scientific">Algibacter marinivivus</name>
    <dbReference type="NCBI Taxonomy" id="2100723"/>
    <lineage>
        <taxon>Bacteria</taxon>
        <taxon>Pseudomonadati</taxon>
        <taxon>Bacteroidota</taxon>
        <taxon>Flavobacteriia</taxon>
        <taxon>Flavobacteriales</taxon>
        <taxon>Flavobacteriaceae</taxon>
        <taxon>Algibacter</taxon>
    </lineage>
</organism>
<dbReference type="Gene3D" id="2.60.40.10">
    <property type="entry name" value="Immunoglobulins"/>
    <property type="match status" value="1"/>
</dbReference>
<dbReference type="CDD" id="cd00146">
    <property type="entry name" value="PKD"/>
    <property type="match status" value="1"/>
</dbReference>
<reference evidence="3" key="1">
    <citation type="submission" date="2018-05" db="EMBL/GenBank/DDBJ databases">
        <title>Algibacter marinivivus sp. nov., isolated from sample around a algae.</title>
        <authorList>
            <person name="Lu D."/>
        </authorList>
    </citation>
    <scope>NUCLEOTIDE SEQUENCE [LARGE SCALE GENOMIC DNA]</scope>
    <source>
        <strain evidence="3">ZY111</strain>
    </source>
</reference>
<dbReference type="SUPFAM" id="SSF63829">
    <property type="entry name" value="Calcium-dependent phosphotriesterase"/>
    <property type="match status" value="1"/>
</dbReference>
<proteinExistence type="predicted"/>
<name>A0A2U2X5V3_9FLAO</name>
<dbReference type="SMART" id="SM00089">
    <property type="entry name" value="PKD"/>
    <property type="match status" value="1"/>
</dbReference>
<dbReference type="AlphaFoldDB" id="A0A2U2X5V3"/>
<evidence type="ECO:0000259" key="1">
    <source>
        <dbReference type="PROSITE" id="PS50093"/>
    </source>
</evidence>
<dbReference type="Proteomes" id="UP000245375">
    <property type="component" value="Unassembled WGS sequence"/>
</dbReference>
<dbReference type="Pfam" id="PF18911">
    <property type="entry name" value="PKD_4"/>
    <property type="match status" value="1"/>
</dbReference>
<dbReference type="InterPro" id="IPR035986">
    <property type="entry name" value="PKD_dom_sf"/>
</dbReference>
<dbReference type="EMBL" id="QFRI01000001">
    <property type="protein sequence ID" value="PWH83132.1"/>
    <property type="molecule type" value="Genomic_DNA"/>
</dbReference>
<dbReference type="NCBIfam" id="TIGR04131">
    <property type="entry name" value="Bac_Flav_CTERM"/>
    <property type="match status" value="1"/>
</dbReference>
<protein>
    <recommendedName>
        <fullName evidence="1">PKD domain-containing protein</fullName>
    </recommendedName>
</protein>
<evidence type="ECO:0000313" key="3">
    <source>
        <dbReference type="Proteomes" id="UP000245375"/>
    </source>
</evidence>
<comment type="caution">
    <text evidence="2">The sequence shown here is derived from an EMBL/GenBank/DDBJ whole genome shotgun (WGS) entry which is preliminary data.</text>
</comment>
<dbReference type="RefSeq" id="WP_109351156.1">
    <property type="nucleotide sequence ID" value="NZ_QFRI01000001.1"/>
</dbReference>
<accession>A0A2U2X5V3</accession>
<dbReference type="InterPro" id="IPR000601">
    <property type="entry name" value="PKD_dom"/>
</dbReference>